<keyword evidence="3" id="KW-1185">Reference proteome</keyword>
<proteinExistence type="predicted"/>
<keyword evidence="1" id="KW-0812">Transmembrane</keyword>
<name>T1DWX0_9HELI</name>
<dbReference type="AlphaFoldDB" id="T1DWX0"/>
<keyword evidence="1" id="KW-1133">Transmembrane helix</keyword>
<dbReference type="STRING" id="1325130.HFN_1022"/>
<comment type="caution">
    <text evidence="2">The sequence shown here is derived from an EMBL/GenBank/DDBJ whole genome shotgun (WGS) entry which is preliminary data.</text>
</comment>
<reference evidence="2 3" key="1">
    <citation type="journal article" date="2013" name="Genome Announc.">
        <title>Draft Genome Sequence of Helicobacter fennelliae Strain MRY12-0050, Isolated from a Bacteremia Patient.</title>
        <authorList>
            <person name="Rimbara E."/>
            <person name="Matsui M."/>
            <person name="Mori S."/>
            <person name="Suzuki S."/>
            <person name="Suzuki M."/>
            <person name="Kim H."/>
            <person name="Sekizuka T."/>
            <person name="Kuroda M."/>
            <person name="Shibayama K."/>
        </authorList>
    </citation>
    <scope>NUCLEOTIDE SEQUENCE [LARGE SCALE GENOMIC DNA]</scope>
    <source>
        <strain evidence="2 3">MRY12-0050</strain>
    </source>
</reference>
<dbReference type="EMBL" id="BASD01000027">
    <property type="protein sequence ID" value="GAD19782.1"/>
    <property type="molecule type" value="Genomic_DNA"/>
</dbReference>
<sequence length="39" mass="4700">MDSLDNLKYFGGFFFFGIFLATLAQNNKMLESRIYFHRF</sequence>
<organism evidence="2 3">
    <name type="scientific">Helicobacter fennelliae MRY12-0050</name>
    <dbReference type="NCBI Taxonomy" id="1325130"/>
    <lineage>
        <taxon>Bacteria</taxon>
        <taxon>Pseudomonadati</taxon>
        <taxon>Campylobacterota</taxon>
        <taxon>Epsilonproteobacteria</taxon>
        <taxon>Campylobacterales</taxon>
        <taxon>Helicobacteraceae</taxon>
        <taxon>Helicobacter</taxon>
    </lineage>
</organism>
<evidence type="ECO:0000256" key="1">
    <source>
        <dbReference type="SAM" id="Phobius"/>
    </source>
</evidence>
<accession>T1DWX0</accession>
<dbReference type="Proteomes" id="UP000018143">
    <property type="component" value="Unassembled WGS sequence"/>
</dbReference>
<evidence type="ECO:0000313" key="3">
    <source>
        <dbReference type="Proteomes" id="UP000018143"/>
    </source>
</evidence>
<keyword evidence="1" id="KW-0472">Membrane</keyword>
<feature type="transmembrane region" description="Helical" evidence="1">
    <location>
        <begin position="6"/>
        <end position="24"/>
    </location>
</feature>
<evidence type="ECO:0000313" key="2">
    <source>
        <dbReference type="EMBL" id="GAD19782.1"/>
    </source>
</evidence>
<gene>
    <name evidence="2" type="ORF">HFN_1022</name>
</gene>
<protein>
    <submittedName>
        <fullName evidence="2">Uncharacterized protein</fullName>
    </submittedName>
</protein>